<dbReference type="Proteomes" id="UP000054937">
    <property type="component" value="Unassembled WGS sequence"/>
</dbReference>
<dbReference type="AlphaFoldDB" id="A0A0V0QXG5"/>
<name>A0A0V0QXG5_PSEPJ</name>
<evidence type="ECO:0000313" key="2">
    <source>
        <dbReference type="Proteomes" id="UP000054937"/>
    </source>
</evidence>
<evidence type="ECO:0000313" key="1">
    <source>
        <dbReference type="EMBL" id="KRX06565.1"/>
    </source>
</evidence>
<sequence>MEFGNKNQFLSYLLEQQNQSPENLLKIIMQKLQDNYEKDRKEYLFQLNSSDLEKVLFLERKNRQKTKKNIINQIQEILKKEYFISESTIENILKAGPIFEEIQKNINYSENNSDQQSQKQFKNYVFYFTLQSEKVAQQIISDFFGIRENKINQQLVDLYRDRNLQDINNIKSPQQNEISILQTIFDKYYDQNSIGKIYEQHFQSYIALHLLVNDKVDPNSIILEKYANRKGKGAGCRIDIFYTDIFCKSHKIELKLCKNNRYGGKHKIYLNEYSLQQSISYQIKNASNQGMILVHCSNGSYIDYTDIKYENWNENFLQKFRKNKYININFFNQQSAIGSKQKKIQKRE</sequence>
<proteinExistence type="predicted"/>
<protein>
    <submittedName>
        <fullName evidence="1">Uncharacterized protein</fullName>
    </submittedName>
</protein>
<gene>
    <name evidence="1" type="ORF">PPERSA_10423</name>
</gene>
<dbReference type="EMBL" id="LDAU01000095">
    <property type="protein sequence ID" value="KRX06565.1"/>
    <property type="molecule type" value="Genomic_DNA"/>
</dbReference>
<dbReference type="InParanoid" id="A0A0V0QXG5"/>
<organism evidence="1 2">
    <name type="scientific">Pseudocohnilembus persalinus</name>
    <name type="common">Ciliate</name>
    <dbReference type="NCBI Taxonomy" id="266149"/>
    <lineage>
        <taxon>Eukaryota</taxon>
        <taxon>Sar</taxon>
        <taxon>Alveolata</taxon>
        <taxon>Ciliophora</taxon>
        <taxon>Intramacronucleata</taxon>
        <taxon>Oligohymenophorea</taxon>
        <taxon>Scuticociliatia</taxon>
        <taxon>Philasterida</taxon>
        <taxon>Pseudocohnilembidae</taxon>
        <taxon>Pseudocohnilembus</taxon>
    </lineage>
</organism>
<accession>A0A0V0QXG5</accession>
<comment type="caution">
    <text evidence="1">The sequence shown here is derived from an EMBL/GenBank/DDBJ whole genome shotgun (WGS) entry which is preliminary data.</text>
</comment>
<reference evidence="1 2" key="1">
    <citation type="journal article" date="2015" name="Sci. Rep.">
        <title>Genome of the facultative scuticociliatosis pathogen Pseudocohnilembus persalinus provides insight into its virulence through horizontal gene transfer.</title>
        <authorList>
            <person name="Xiong J."/>
            <person name="Wang G."/>
            <person name="Cheng J."/>
            <person name="Tian M."/>
            <person name="Pan X."/>
            <person name="Warren A."/>
            <person name="Jiang C."/>
            <person name="Yuan D."/>
            <person name="Miao W."/>
        </authorList>
    </citation>
    <scope>NUCLEOTIDE SEQUENCE [LARGE SCALE GENOMIC DNA]</scope>
    <source>
        <strain evidence="1">36N120E</strain>
    </source>
</reference>
<keyword evidence="2" id="KW-1185">Reference proteome</keyword>